<evidence type="ECO:0000256" key="18">
    <source>
        <dbReference type="ARBA" id="ARBA00023136"/>
    </source>
</evidence>
<dbReference type="Pfam" id="PF00069">
    <property type="entry name" value="Pkinase"/>
    <property type="match status" value="1"/>
</dbReference>
<keyword evidence="10" id="KW-0808">Transferase</keyword>
<evidence type="ECO:0000256" key="20">
    <source>
        <dbReference type="ARBA" id="ARBA00023180"/>
    </source>
</evidence>
<evidence type="ECO:0000256" key="17">
    <source>
        <dbReference type="ARBA" id="ARBA00022989"/>
    </source>
</evidence>
<evidence type="ECO:0000256" key="6">
    <source>
        <dbReference type="ARBA" id="ARBA00022475"/>
    </source>
</evidence>
<dbReference type="PANTHER" id="PTHR27008:SF544">
    <property type="entry name" value="PROTEIN KINASE DOMAIN-CONTAINING PROTEIN"/>
    <property type="match status" value="1"/>
</dbReference>
<evidence type="ECO:0000256" key="4">
    <source>
        <dbReference type="ARBA" id="ARBA00008684"/>
    </source>
</evidence>
<keyword evidence="14 26" id="KW-0547">Nucleotide-binding</keyword>
<evidence type="ECO:0000256" key="10">
    <source>
        <dbReference type="ARBA" id="ARBA00022679"/>
    </source>
</evidence>
<evidence type="ECO:0000256" key="19">
    <source>
        <dbReference type="ARBA" id="ARBA00023170"/>
    </source>
</evidence>
<feature type="transmembrane region" description="Helical" evidence="27">
    <location>
        <begin position="695"/>
        <end position="720"/>
    </location>
</feature>
<dbReference type="Gene3D" id="3.80.10.10">
    <property type="entry name" value="Ribonuclease Inhibitor"/>
    <property type="match status" value="3"/>
</dbReference>
<dbReference type="InterPro" id="IPR013210">
    <property type="entry name" value="LRR_N_plant-typ"/>
</dbReference>
<keyword evidence="13" id="KW-0677">Repeat</keyword>
<name>A0A2S3HXW1_9POAL</name>
<dbReference type="FunFam" id="3.80.10.10:FF:001158">
    <property type="entry name" value="Leucine-rich repeat protein kinase family protein"/>
    <property type="match status" value="1"/>
</dbReference>
<dbReference type="SMART" id="SM00369">
    <property type="entry name" value="LRR_TYP"/>
    <property type="match status" value="8"/>
</dbReference>
<sequence length="1060" mass="114787">MFLPIFSCSSITPINSPKPTKATSTAMCSACLLLLSVSMFFFTLPGAGADDEAALLAFKAAAVGGSSDALASWNRSTDGGYCSWEGVRCRGRHRQVVALSLPSHGLTGVLSPAVGNLSSLRTLDLSFNELSENIPASLGRLHRLHTLNLSHNSFSGSIPTNLSFCTSLMIMAIKFNNLSGNVPPELGDRLKHLKLLDLENNNLTGGIPVSMGNLTSLSVLDLMQNQLEGTIPYDLGVLKDLWFLGLAYNNLSGDFPVSLYNLSSMKIMQIQWNKLSGSIATNIGSRFPSIQILGFAVNQFTGHIPASVSNLTSLQVLYLAENRLSGYVPRTVGKLQALRGLFLWSNKLEANDGEGWEFITSLSNCSQLQQLVMDNNPAFTGHLPSSLVNLSTTLQSLTFDATGISGSLPSAIGNLVGLQVLYARNTFISGGIPDSIGELGDLTWLYLDNTNLSGQIPSSIGNLSKLAILHANSSNLEGPIPASIGNLKSILSLDLSMNQLNGSIPREIFKLPFFSLSYLNLSYNSILGALPSEVGNLGNLNFMVLSGNQLSGEIPESIGECTVLQELRLDNNLFNGSIPRSLNKGLAALNLSMNELSGTIPEAIGNIHGLQQLSLAHNNLSGPIPAVLQNLASLSMLDLSFNNLQGEVPKEGIFRNLANLSITGNNDLCGGIPQLHLAPCKIDSEKKNGRRHLKYLTIALPTTGALLLIAILTALIYLIYKKDKQRSPFQPSIVEEQYERISYHALENGTNGFSEANLLGKGSFGAVYKCALQGEGTIVAVKVLNLEQTGATKSFIAECEALRRVRHRCLIKIITCCSSINKQGQDFKALVFEFMPNGSLHSWLHKKNDMPTLNNTLSLSQRLDIAIDVMDALDYLHNHCQPPIVHCDLKPSNILIAEDMSVRVGDFGISRILTESASRTLQNSNSTIGIRGSIGYVAPEYSEGSSITTLGDVYSLGILLLEMFTGKSPTDAMFTGSLDLHKYSEDALLHKIWEIADTTMWLHTDTYDDSTRNRTENCLGHVISLGISCSRKHPRERTLIQDAATEMHAIRDSYQSGGRI</sequence>
<evidence type="ECO:0000256" key="23">
    <source>
        <dbReference type="ARBA" id="ARBA00054320"/>
    </source>
</evidence>
<dbReference type="EMBL" id="CM008050">
    <property type="protein sequence ID" value="PAN32290.1"/>
    <property type="molecule type" value="Genomic_DNA"/>
</dbReference>
<organism evidence="29">
    <name type="scientific">Panicum hallii</name>
    <dbReference type="NCBI Taxonomy" id="206008"/>
    <lineage>
        <taxon>Eukaryota</taxon>
        <taxon>Viridiplantae</taxon>
        <taxon>Streptophyta</taxon>
        <taxon>Embryophyta</taxon>
        <taxon>Tracheophyta</taxon>
        <taxon>Spermatophyta</taxon>
        <taxon>Magnoliopsida</taxon>
        <taxon>Liliopsida</taxon>
        <taxon>Poales</taxon>
        <taxon>Poaceae</taxon>
        <taxon>PACMAD clade</taxon>
        <taxon>Panicoideae</taxon>
        <taxon>Panicodae</taxon>
        <taxon>Paniceae</taxon>
        <taxon>Panicinae</taxon>
        <taxon>Panicum</taxon>
        <taxon>Panicum sect. Panicum</taxon>
    </lineage>
</organism>
<keyword evidence="11 27" id="KW-0812">Transmembrane</keyword>
<evidence type="ECO:0000256" key="8">
    <source>
        <dbReference type="ARBA" id="ARBA00022553"/>
    </source>
</evidence>
<dbReference type="FunFam" id="3.80.10.10:FF:000233">
    <property type="entry name" value="Leucine-rich repeat receptor-like protein kinase TDR"/>
    <property type="match status" value="1"/>
</dbReference>
<dbReference type="InterPro" id="IPR000719">
    <property type="entry name" value="Prot_kinase_dom"/>
</dbReference>
<keyword evidence="15" id="KW-0418">Kinase</keyword>
<keyword evidence="7" id="KW-0723">Serine/threonine-protein kinase</keyword>
<keyword evidence="6" id="KW-1003">Cell membrane</keyword>
<comment type="catalytic activity">
    <reaction evidence="22">
        <text>L-seryl-[protein] + ATP = O-phospho-L-seryl-[protein] + ADP + H(+)</text>
        <dbReference type="Rhea" id="RHEA:17989"/>
        <dbReference type="Rhea" id="RHEA-COMP:9863"/>
        <dbReference type="Rhea" id="RHEA-COMP:11604"/>
        <dbReference type="ChEBI" id="CHEBI:15378"/>
        <dbReference type="ChEBI" id="CHEBI:29999"/>
        <dbReference type="ChEBI" id="CHEBI:30616"/>
        <dbReference type="ChEBI" id="CHEBI:83421"/>
        <dbReference type="ChEBI" id="CHEBI:456216"/>
        <dbReference type="EC" id="2.7.11.1"/>
    </reaction>
</comment>
<evidence type="ECO:0000256" key="25">
    <source>
        <dbReference type="ARBA" id="ARBA00072040"/>
    </source>
</evidence>
<keyword evidence="17 27" id="KW-1133">Transmembrane helix</keyword>
<evidence type="ECO:0000256" key="21">
    <source>
        <dbReference type="ARBA" id="ARBA00047899"/>
    </source>
</evidence>
<dbReference type="Pfam" id="PF00560">
    <property type="entry name" value="LRR_1"/>
    <property type="match status" value="5"/>
</dbReference>
<evidence type="ECO:0000256" key="5">
    <source>
        <dbReference type="ARBA" id="ARBA00012513"/>
    </source>
</evidence>
<evidence type="ECO:0000256" key="26">
    <source>
        <dbReference type="PROSITE-ProRule" id="PRU10141"/>
    </source>
</evidence>
<dbReference type="GO" id="GO:0005886">
    <property type="term" value="C:plasma membrane"/>
    <property type="evidence" value="ECO:0007669"/>
    <property type="project" value="UniProtKB-SubCell"/>
</dbReference>
<keyword evidence="18 27" id="KW-0472">Membrane</keyword>
<keyword evidence="8" id="KW-0597">Phosphoprotein</keyword>
<evidence type="ECO:0000256" key="7">
    <source>
        <dbReference type="ARBA" id="ARBA00022527"/>
    </source>
</evidence>
<evidence type="ECO:0000256" key="1">
    <source>
        <dbReference type="ARBA" id="ARBA00004162"/>
    </source>
</evidence>
<dbReference type="Gene3D" id="1.10.510.10">
    <property type="entry name" value="Transferase(Phosphotransferase) domain 1"/>
    <property type="match status" value="1"/>
</dbReference>
<comment type="function">
    <text evidence="24">The processed protein kinase Xa21 chain released by protein cleavage after X.oryzae pv. oryzae protein Ax21 detection translocates into the nucleus where it can bind and regulate WRKY62, a transcription factor. Confers resistance to the bacterial pathogen X.oryzae pv. oryzae (Xoo).</text>
</comment>
<evidence type="ECO:0000259" key="28">
    <source>
        <dbReference type="PROSITE" id="PS50011"/>
    </source>
</evidence>
<dbReference type="GO" id="GO:0005789">
    <property type="term" value="C:endoplasmic reticulum membrane"/>
    <property type="evidence" value="ECO:0007669"/>
    <property type="project" value="UniProtKB-SubCell"/>
</dbReference>
<dbReference type="InterPro" id="IPR008271">
    <property type="entry name" value="Ser/Thr_kinase_AS"/>
</dbReference>
<dbReference type="GO" id="GO:0009791">
    <property type="term" value="P:post-embryonic development"/>
    <property type="evidence" value="ECO:0007669"/>
    <property type="project" value="UniProtKB-ARBA"/>
</dbReference>
<evidence type="ECO:0000256" key="24">
    <source>
        <dbReference type="ARBA" id="ARBA00056628"/>
    </source>
</evidence>
<dbReference type="InterPro" id="IPR032675">
    <property type="entry name" value="LRR_dom_sf"/>
</dbReference>
<dbReference type="SUPFAM" id="SSF52058">
    <property type="entry name" value="L domain-like"/>
    <property type="match status" value="2"/>
</dbReference>
<dbReference type="SMART" id="SM00220">
    <property type="entry name" value="S_TKc"/>
    <property type="match status" value="1"/>
</dbReference>
<dbReference type="Proteomes" id="UP000243499">
    <property type="component" value="Chromosome 5"/>
</dbReference>
<evidence type="ECO:0000256" key="11">
    <source>
        <dbReference type="ARBA" id="ARBA00022692"/>
    </source>
</evidence>
<accession>A0A2S3HXW1</accession>
<evidence type="ECO:0000256" key="9">
    <source>
        <dbReference type="ARBA" id="ARBA00022614"/>
    </source>
</evidence>
<comment type="catalytic activity">
    <reaction evidence="21">
        <text>L-threonyl-[protein] + ATP = O-phospho-L-threonyl-[protein] + ADP + H(+)</text>
        <dbReference type="Rhea" id="RHEA:46608"/>
        <dbReference type="Rhea" id="RHEA-COMP:11060"/>
        <dbReference type="Rhea" id="RHEA-COMP:11605"/>
        <dbReference type="ChEBI" id="CHEBI:15378"/>
        <dbReference type="ChEBI" id="CHEBI:30013"/>
        <dbReference type="ChEBI" id="CHEBI:30616"/>
        <dbReference type="ChEBI" id="CHEBI:61977"/>
        <dbReference type="ChEBI" id="CHEBI:456216"/>
        <dbReference type="EC" id="2.7.11.1"/>
    </reaction>
</comment>
<dbReference type="PROSITE" id="PS50011">
    <property type="entry name" value="PROTEIN_KINASE_DOM"/>
    <property type="match status" value="1"/>
</dbReference>
<dbReference type="EC" id="2.7.11.1" evidence="5"/>
<dbReference type="PANTHER" id="PTHR27008">
    <property type="entry name" value="OS04G0122200 PROTEIN"/>
    <property type="match status" value="1"/>
</dbReference>
<dbReference type="PROSITE" id="PS00108">
    <property type="entry name" value="PROTEIN_KINASE_ST"/>
    <property type="match status" value="1"/>
</dbReference>
<evidence type="ECO:0000256" key="13">
    <source>
        <dbReference type="ARBA" id="ARBA00022737"/>
    </source>
</evidence>
<dbReference type="Gene3D" id="3.30.200.20">
    <property type="entry name" value="Phosphorylase Kinase, domain 1"/>
    <property type="match status" value="1"/>
</dbReference>
<dbReference type="InterPro" id="IPR003591">
    <property type="entry name" value="Leu-rich_rpt_typical-subtyp"/>
</dbReference>
<dbReference type="PROSITE" id="PS00107">
    <property type="entry name" value="PROTEIN_KINASE_ATP"/>
    <property type="match status" value="1"/>
</dbReference>
<keyword evidence="9" id="KW-0433">Leucine-rich repeat</keyword>
<keyword evidence="16 26" id="KW-0067">ATP-binding</keyword>
<comment type="function">
    <text evidence="23">Receptor kinase that detects X.oryzae pv. oryzae protein Ax21 to promote innate immunity. Following X.oryzae pv. oryzae protein Ax21 detection, undergoes cleavage, releasing the processed protein kinase Xa21 chain.</text>
</comment>
<dbReference type="Gramene" id="PAN32290">
    <property type="protein sequence ID" value="PAN32290"/>
    <property type="gene ID" value="PAHAL_5G475600"/>
</dbReference>
<dbReference type="AlphaFoldDB" id="A0A2S3HXW1"/>
<evidence type="ECO:0000256" key="15">
    <source>
        <dbReference type="ARBA" id="ARBA00022777"/>
    </source>
</evidence>
<evidence type="ECO:0000313" key="29">
    <source>
        <dbReference type="EMBL" id="PAN32290.1"/>
    </source>
</evidence>
<dbReference type="FunFam" id="3.80.10.10:FF:000101">
    <property type="entry name" value="LRR receptor-like serine/threonine-protein kinase ERECTA"/>
    <property type="match status" value="1"/>
</dbReference>
<evidence type="ECO:0000256" key="3">
    <source>
        <dbReference type="ARBA" id="ARBA00004479"/>
    </source>
</evidence>
<comment type="similarity">
    <text evidence="4">Belongs to the protein kinase superfamily. Ser/Thr protein kinase family.</text>
</comment>
<dbReference type="InterPro" id="IPR051809">
    <property type="entry name" value="Plant_receptor-like_S/T_kinase"/>
</dbReference>
<dbReference type="InterPro" id="IPR001611">
    <property type="entry name" value="Leu-rich_rpt"/>
</dbReference>
<evidence type="ECO:0000256" key="16">
    <source>
        <dbReference type="ARBA" id="ARBA00022840"/>
    </source>
</evidence>
<evidence type="ECO:0000256" key="12">
    <source>
        <dbReference type="ARBA" id="ARBA00022729"/>
    </source>
</evidence>
<dbReference type="GO" id="GO:0004674">
    <property type="term" value="F:protein serine/threonine kinase activity"/>
    <property type="evidence" value="ECO:0007669"/>
    <property type="project" value="UniProtKB-KW"/>
</dbReference>
<comment type="subcellular location">
    <subcellularLocation>
        <location evidence="1">Cell membrane</location>
        <topology evidence="1">Single-pass membrane protein</topology>
    </subcellularLocation>
    <subcellularLocation>
        <location evidence="2">Endoplasmic reticulum membrane</location>
        <topology evidence="2">Single-pass membrane protein</topology>
    </subcellularLocation>
    <subcellularLocation>
        <location evidence="3">Membrane</location>
        <topology evidence="3">Single-pass type I membrane protein</topology>
    </subcellularLocation>
</comment>
<evidence type="ECO:0000256" key="2">
    <source>
        <dbReference type="ARBA" id="ARBA00004389"/>
    </source>
</evidence>
<evidence type="ECO:0000256" key="22">
    <source>
        <dbReference type="ARBA" id="ARBA00048679"/>
    </source>
</evidence>
<keyword evidence="19" id="KW-0675">Receptor</keyword>
<protein>
    <recommendedName>
        <fullName evidence="25">Receptor kinase-like protein Xa21</fullName>
        <ecNumber evidence="5">2.7.11.1</ecNumber>
    </recommendedName>
</protein>
<dbReference type="SUPFAM" id="SSF56112">
    <property type="entry name" value="Protein kinase-like (PK-like)"/>
    <property type="match status" value="1"/>
</dbReference>
<evidence type="ECO:0000256" key="14">
    <source>
        <dbReference type="ARBA" id="ARBA00022741"/>
    </source>
</evidence>
<dbReference type="FunFam" id="3.30.200.20:FF:000432">
    <property type="entry name" value="LRR receptor-like serine/threonine-protein kinase EFR"/>
    <property type="match status" value="1"/>
</dbReference>
<evidence type="ECO:0000256" key="27">
    <source>
        <dbReference type="SAM" id="Phobius"/>
    </source>
</evidence>
<dbReference type="Pfam" id="PF08263">
    <property type="entry name" value="LRRNT_2"/>
    <property type="match status" value="1"/>
</dbReference>
<dbReference type="GO" id="GO:0005524">
    <property type="term" value="F:ATP binding"/>
    <property type="evidence" value="ECO:0007669"/>
    <property type="project" value="UniProtKB-UniRule"/>
</dbReference>
<dbReference type="Pfam" id="PF13855">
    <property type="entry name" value="LRR_8"/>
    <property type="match status" value="2"/>
</dbReference>
<feature type="domain" description="Protein kinase" evidence="28">
    <location>
        <begin position="753"/>
        <end position="1051"/>
    </location>
</feature>
<dbReference type="FunFam" id="1.10.510.10:FF:000358">
    <property type="entry name" value="Putative leucine-rich repeat receptor-like serine/threonine-protein kinase"/>
    <property type="match status" value="1"/>
</dbReference>
<proteinExistence type="inferred from homology"/>
<feature type="binding site" evidence="26">
    <location>
        <position position="782"/>
    </location>
    <ligand>
        <name>ATP</name>
        <dbReference type="ChEBI" id="CHEBI:30616"/>
    </ligand>
</feature>
<dbReference type="InterPro" id="IPR017441">
    <property type="entry name" value="Protein_kinase_ATP_BS"/>
</dbReference>
<dbReference type="InterPro" id="IPR011009">
    <property type="entry name" value="Kinase-like_dom_sf"/>
</dbReference>
<gene>
    <name evidence="29" type="ORF">PAHAL_5G475600</name>
</gene>
<reference evidence="29" key="1">
    <citation type="submission" date="2018-04" db="EMBL/GenBank/DDBJ databases">
        <title>WGS assembly of Panicum hallii.</title>
        <authorList>
            <person name="Lovell J."/>
            <person name="Jenkins J."/>
            <person name="Lowry D."/>
            <person name="Mamidi S."/>
            <person name="Sreedasyam A."/>
            <person name="Weng X."/>
            <person name="Barry K."/>
            <person name="Bonette J."/>
            <person name="Campitelli B."/>
            <person name="Daum C."/>
            <person name="Gordon S."/>
            <person name="Gould B."/>
            <person name="Lipzen A."/>
            <person name="Macqueen A."/>
            <person name="Palacio-Mejia J."/>
            <person name="Plott C."/>
            <person name="Shakirov E."/>
            <person name="Shu S."/>
            <person name="Yoshinaga Y."/>
            <person name="Zane M."/>
            <person name="Rokhsar D."/>
            <person name="Grimwood J."/>
            <person name="Schmutz J."/>
            <person name="Juenger T."/>
        </authorList>
    </citation>
    <scope>NUCLEOTIDE SEQUENCE [LARGE SCALE GENOMIC DNA]</scope>
    <source>
        <strain evidence="29">FIL2</strain>
    </source>
</reference>
<keyword evidence="12" id="KW-0732">Signal</keyword>
<keyword evidence="20" id="KW-0325">Glycoprotein</keyword>